<sequence>MVWPGGFTVSVPKKCVTTAVTASGVRPVVSSTTTRACCQEIVPASKAPNTTGNDPVNACASQSSADAARSPIVNTHATSETTHIPTAEDPAPDPFPCTEGGASSSAASAYAATKRTFAAAVAASTRANTSRPDKHESAKSRNGSPSKEKPPISEAPFAPETTQVR</sequence>
<feature type="compositionally biased region" description="Polar residues" evidence="1">
    <location>
        <begin position="72"/>
        <end position="84"/>
    </location>
</feature>
<dbReference type="EMBL" id="UXAU01000021">
    <property type="protein sequence ID" value="VDC25442.1"/>
    <property type="molecule type" value="Genomic_DNA"/>
</dbReference>
<evidence type="ECO:0000256" key="1">
    <source>
        <dbReference type="SAM" id="MobiDB-lite"/>
    </source>
</evidence>
<evidence type="ECO:0000313" key="3">
    <source>
        <dbReference type="Proteomes" id="UP000280861"/>
    </source>
</evidence>
<feature type="compositionally biased region" description="Low complexity" evidence="1">
    <location>
        <begin position="102"/>
        <end position="130"/>
    </location>
</feature>
<keyword evidence="3" id="KW-1185">Reference proteome</keyword>
<protein>
    <submittedName>
        <fullName evidence="2">Uncharacterized protein</fullName>
    </submittedName>
</protein>
<gene>
    <name evidence="2" type="ORF">PSET11_01527</name>
</gene>
<dbReference type="Proteomes" id="UP000280861">
    <property type="component" value="Unassembled WGS sequence"/>
</dbReference>
<organism evidence="2 3">
    <name type="scientific">Arthrobacter ulcerisalmonis</name>
    <dbReference type="NCBI Taxonomy" id="2483813"/>
    <lineage>
        <taxon>Bacteria</taxon>
        <taxon>Bacillati</taxon>
        <taxon>Actinomycetota</taxon>
        <taxon>Actinomycetes</taxon>
        <taxon>Micrococcales</taxon>
        <taxon>Micrococcaceae</taxon>
        <taxon>Arthrobacter</taxon>
    </lineage>
</organism>
<reference evidence="2 3" key="1">
    <citation type="submission" date="2018-11" db="EMBL/GenBank/DDBJ databases">
        <authorList>
            <person name="Criscuolo A."/>
        </authorList>
    </citation>
    <scope>NUCLEOTIDE SEQUENCE [LARGE SCALE GENOMIC DNA]</scope>
    <source>
        <strain evidence="2">AT11b</strain>
    </source>
</reference>
<feature type="compositionally biased region" description="Polar residues" evidence="1">
    <location>
        <begin position="49"/>
        <end position="65"/>
    </location>
</feature>
<evidence type="ECO:0000313" key="2">
    <source>
        <dbReference type="EMBL" id="VDC25442.1"/>
    </source>
</evidence>
<accession>A0A3P5WVK8</accession>
<feature type="region of interest" description="Disordered" evidence="1">
    <location>
        <begin position="49"/>
        <end position="165"/>
    </location>
</feature>
<name>A0A3P5WVK8_9MICC</name>
<dbReference type="AlphaFoldDB" id="A0A3P5WVK8"/>
<proteinExistence type="predicted"/>